<accession>A0A927CH55</accession>
<comment type="caution">
    <text evidence="1">The sequence shown here is derived from an EMBL/GenBank/DDBJ whole genome shotgun (WGS) entry which is preliminary data.</text>
</comment>
<name>A0A927CH55_9BACL</name>
<dbReference type="EMBL" id="JACXIY010000002">
    <property type="protein sequence ID" value="MBD2867450.1"/>
    <property type="molecule type" value="Genomic_DNA"/>
</dbReference>
<reference evidence="1" key="1">
    <citation type="submission" date="2020-09" db="EMBL/GenBank/DDBJ databases">
        <title>A novel bacterium of genus Paenibacillus, isolated from South China Sea.</title>
        <authorList>
            <person name="Huang H."/>
            <person name="Mo K."/>
            <person name="Hu Y."/>
        </authorList>
    </citation>
    <scope>NUCLEOTIDE SEQUENCE</scope>
    <source>
        <strain evidence="1">IB182493</strain>
    </source>
</reference>
<dbReference type="Proteomes" id="UP000632125">
    <property type="component" value="Unassembled WGS sequence"/>
</dbReference>
<dbReference type="RefSeq" id="WP_190858005.1">
    <property type="nucleotide sequence ID" value="NZ_JACXIY010000002.1"/>
</dbReference>
<evidence type="ECO:0000313" key="2">
    <source>
        <dbReference type="Proteomes" id="UP000632125"/>
    </source>
</evidence>
<dbReference type="AlphaFoldDB" id="A0A927CH55"/>
<organism evidence="1 2">
    <name type="scientific">Paenibacillus arenilitoris</name>
    <dbReference type="NCBI Taxonomy" id="2772299"/>
    <lineage>
        <taxon>Bacteria</taxon>
        <taxon>Bacillati</taxon>
        <taxon>Bacillota</taxon>
        <taxon>Bacilli</taxon>
        <taxon>Bacillales</taxon>
        <taxon>Paenibacillaceae</taxon>
        <taxon>Paenibacillus</taxon>
    </lineage>
</organism>
<keyword evidence="2" id="KW-1185">Reference proteome</keyword>
<proteinExistence type="predicted"/>
<gene>
    <name evidence="1" type="ORF">IDH41_02590</name>
</gene>
<sequence length="65" mass="7368">MNASDTCVFTGFDNTDPSLPSKATVNVDKELFGRRSVYQLLWRILNPNSCYEKKMILGDVIVKDL</sequence>
<protein>
    <submittedName>
        <fullName evidence="1">Uncharacterized protein</fullName>
    </submittedName>
</protein>
<evidence type="ECO:0000313" key="1">
    <source>
        <dbReference type="EMBL" id="MBD2867450.1"/>
    </source>
</evidence>